<dbReference type="GO" id="GO:0046872">
    <property type="term" value="F:metal ion binding"/>
    <property type="evidence" value="ECO:0007669"/>
    <property type="project" value="UniProtKB-KW"/>
</dbReference>
<proteinExistence type="predicted"/>
<accession>A0A4R8MW12</accession>
<dbReference type="Gene3D" id="3.30.70.20">
    <property type="match status" value="1"/>
</dbReference>
<feature type="domain" description="4Fe-4S ferredoxin-type" evidence="4">
    <location>
        <begin position="350"/>
        <end position="379"/>
    </location>
</feature>
<evidence type="ECO:0000256" key="2">
    <source>
        <dbReference type="ARBA" id="ARBA00023004"/>
    </source>
</evidence>
<keyword evidence="6" id="KW-1185">Reference proteome</keyword>
<dbReference type="PROSITE" id="PS00198">
    <property type="entry name" value="4FE4S_FER_1"/>
    <property type="match status" value="1"/>
</dbReference>
<protein>
    <recommendedName>
        <fullName evidence="4">4Fe-4S ferredoxin-type domain-containing protein</fullName>
    </recommendedName>
</protein>
<dbReference type="SUPFAM" id="SSF46548">
    <property type="entry name" value="alpha-helical ferredoxin"/>
    <property type="match status" value="1"/>
</dbReference>
<dbReference type="STRING" id="1193051.LEP1GSC017_1137"/>
<evidence type="ECO:0000256" key="1">
    <source>
        <dbReference type="ARBA" id="ARBA00022723"/>
    </source>
</evidence>
<dbReference type="EMBL" id="SORO01000001">
    <property type="protein sequence ID" value="TDY73829.1"/>
    <property type="molecule type" value="Genomic_DNA"/>
</dbReference>
<name>A0A4R8MW12_LEPME</name>
<evidence type="ECO:0000313" key="5">
    <source>
        <dbReference type="EMBL" id="TDY73829.1"/>
    </source>
</evidence>
<sequence>MLFPRLPRAFARKFHKTENKKERTIQGQFLIPVPAGSVISDSYPARVTHGQVMLAHNGKKVLAPVNGVASLTPDQKHFQIKQDGSWSTTSPYHFRQYDFPSLLESFDLGALYSLDLIETPLKDYFQKFNKNSAFKIILSPFCRYQHLNFEEMILRDMKEAYLAFNELLKQIFPKAEVSNFFEQSSLDFEHPNGIPEFFLHKQFHEPVDKTRKSLFNHEILFLGAETIFHILRMLYYNEPFTKRHLAVFLVDRKGRMDLEPRQFFLTNGQSLAFIPANLDKRYKIASFQTVYEEVKPMDVLSLGYFNIYEQYSITLYEKLPASRKEFSCIDCMECNNYCPTHANPVQLIKGRVEEFEKSQCISCGICTVYCPSGIDIRKRIEGVLV</sequence>
<organism evidence="5 6">
    <name type="scientific">Leptospira meyeri</name>
    <dbReference type="NCBI Taxonomy" id="29508"/>
    <lineage>
        <taxon>Bacteria</taxon>
        <taxon>Pseudomonadati</taxon>
        <taxon>Spirochaetota</taxon>
        <taxon>Spirochaetia</taxon>
        <taxon>Leptospirales</taxon>
        <taxon>Leptospiraceae</taxon>
        <taxon>Leptospira</taxon>
    </lineage>
</organism>
<dbReference type="GO" id="GO:0051539">
    <property type="term" value="F:4 iron, 4 sulfur cluster binding"/>
    <property type="evidence" value="ECO:0007669"/>
    <property type="project" value="InterPro"/>
</dbReference>
<reference evidence="5 6" key="1">
    <citation type="submission" date="2019-03" db="EMBL/GenBank/DDBJ databases">
        <title>Genomic Encyclopedia of Archaeal and Bacterial Type Strains, Phase II (KMG-II): from individual species to whole genera.</title>
        <authorList>
            <person name="Goeker M."/>
        </authorList>
    </citation>
    <scope>NUCLEOTIDE SEQUENCE [LARGE SCALE GENOMIC DNA]</scope>
    <source>
        <strain evidence="5 6">DSM 21537</strain>
    </source>
</reference>
<dbReference type="Proteomes" id="UP000294684">
    <property type="component" value="Unassembled WGS sequence"/>
</dbReference>
<gene>
    <name evidence="5" type="ORF">CLV96_2866</name>
</gene>
<dbReference type="GO" id="GO:0016020">
    <property type="term" value="C:membrane"/>
    <property type="evidence" value="ECO:0007669"/>
    <property type="project" value="InterPro"/>
</dbReference>
<dbReference type="PANTHER" id="PTHR43034:SF2">
    <property type="entry name" value="ION-TRANSLOCATING OXIDOREDUCTASE COMPLEX SUBUNIT C"/>
    <property type="match status" value="1"/>
</dbReference>
<comment type="caution">
    <text evidence="5">The sequence shown here is derived from an EMBL/GenBank/DDBJ whole genome shotgun (WGS) entry which is preliminary data.</text>
</comment>
<dbReference type="InterPro" id="IPR017896">
    <property type="entry name" value="4Fe4S_Fe-S-bd"/>
</dbReference>
<evidence type="ECO:0000313" key="6">
    <source>
        <dbReference type="Proteomes" id="UP000294684"/>
    </source>
</evidence>
<dbReference type="PROSITE" id="PS51379">
    <property type="entry name" value="4FE4S_FER_2"/>
    <property type="match status" value="2"/>
</dbReference>
<dbReference type="AlphaFoldDB" id="A0A4R8MW12"/>
<feature type="domain" description="4Fe-4S ferredoxin-type" evidence="4">
    <location>
        <begin position="318"/>
        <end position="348"/>
    </location>
</feature>
<dbReference type="PANTHER" id="PTHR43034">
    <property type="entry name" value="ION-TRANSLOCATING OXIDOREDUCTASE COMPLEX SUBUNIT C"/>
    <property type="match status" value="1"/>
</dbReference>
<keyword evidence="3" id="KW-0411">Iron-sulfur</keyword>
<evidence type="ECO:0000256" key="3">
    <source>
        <dbReference type="ARBA" id="ARBA00023014"/>
    </source>
</evidence>
<keyword evidence="2" id="KW-0408">Iron</keyword>
<evidence type="ECO:0000259" key="4">
    <source>
        <dbReference type="PROSITE" id="PS51379"/>
    </source>
</evidence>
<keyword evidence="1" id="KW-0479">Metal-binding</keyword>
<dbReference type="GO" id="GO:0009055">
    <property type="term" value="F:electron transfer activity"/>
    <property type="evidence" value="ECO:0007669"/>
    <property type="project" value="InterPro"/>
</dbReference>
<dbReference type="InterPro" id="IPR017900">
    <property type="entry name" value="4Fe4S_Fe_S_CS"/>
</dbReference>
<dbReference type="InterPro" id="IPR010208">
    <property type="entry name" value="Ion_transpt_RnfC/RsxC"/>
</dbReference>